<dbReference type="InterPro" id="IPR000700">
    <property type="entry name" value="PAS-assoc_C"/>
</dbReference>
<dbReference type="SMART" id="SM00267">
    <property type="entry name" value="GGDEF"/>
    <property type="match status" value="1"/>
</dbReference>
<dbReference type="InterPro" id="IPR035919">
    <property type="entry name" value="EAL_sf"/>
</dbReference>
<dbReference type="PROSITE" id="PS50887">
    <property type="entry name" value="GGDEF"/>
    <property type="match status" value="1"/>
</dbReference>
<evidence type="ECO:0000259" key="4">
    <source>
        <dbReference type="PROSITE" id="PS50883"/>
    </source>
</evidence>
<dbReference type="CDD" id="cd01948">
    <property type="entry name" value="EAL"/>
    <property type="match status" value="1"/>
</dbReference>
<evidence type="ECO:0000256" key="1">
    <source>
        <dbReference type="SAM" id="MobiDB-lite"/>
    </source>
</evidence>
<dbReference type="InterPro" id="IPR043128">
    <property type="entry name" value="Rev_trsase/Diguanyl_cyclase"/>
</dbReference>
<evidence type="ECO:0000313" key="7">
    <source>
        <dbReference type="Proteomes" id="UP001249505"/>
    </source>
</evidence>
<name>A0ABU3FU60_9GAMM</name>
<protein>
    <submittedName>
        <fullName evidence="6">EAL domain-containing protein</fullName>
    </submittedName>
</protein>
<accession>A0ABU3FU60</accession>
<dbReference type="Pfam" id="PF00990">
    <property type="entry name" value="GGDEF"/>
    <property type="match status" value="1"/>
</dbReference>
<dbReference type="PROSITE" id="PS50112">
    <property type="entry name" value="PAS"/>
    <property type="match status" value="1"/>
</dbReference>
<dbReference type="PANTHER" id="PTHR44757">
    <property type="entry name" value="DIGUANYLATE CYCLASE DGCP"/>
    <property type="match status" value="1"/>
</dbReference>
<dbReference type="PROSITE" id="PS50883">
    <property type="entry name" value="EAL"/>
    <property type="match status" value="1"/>
</dbReference>
<keyword evidence="7" id="KW-1185">Reference proteome</keyword>
<dbReference type="InterPro" id="IPR001633">
    <property type="entry name" value="EAL_dom"/>
</dbReference>
<dbReference type="PANTHER" id="PTHR44757:SF2">
    <property type="entry name" value="BIOFILM ARCHITECTURE MAINTENANCE PROTEIN MBAA"/>
    <property type="match status" value="1"/>
</dbReference>
<evidence type="ECO:0000259" key="5">
    <source>
        <dbReference type="PROSITE" id="PS50887"/>
    </source>
</evidence>
<dbReference type="NCBIfam" id="TIGR00254">
    <property type="entry name" value="GGDEF"/>
    <property type="match status" value="1"/>
</dbReference>
<dbReference type="Gene3D" id="3.30.450.20">
    <property type="entry name" value="PAS domain"/>
    <property type="match status" value="2"/>
</dbReference>
<dbReference type="InterPro" id="IPR000014">
    <property type="entry name" value="PAS"/>
</dbReference>
<feature type="region of interest" description="Disordered" evidence="1">
    <location>
        <begin position="79"/>
        <end position="120"/>
    </location>
</feature>
<organism evidence="6 7">
    <name type="scientific">Shewanella scandinavica</name>
    <dbReference type="NCBI Taxonomy" id="3063538"/>
    <lineage>
        <taxon>Bacteria</taxon>
        <taxon>Pseudomonadati</taxon>
        <taxon>Pseudomonadota</taxon>
        <taxon>Gammaproteobacteria</taxon>
        <taxon>Alteromonadales</taxon>
        <taxon>Shewanellaceae</taxon>
        <taxon>Shewanella</taxon>
    </lineage>
</organism>
<dbReference type="Pfam" id="PF08448">
    <property type="entry name" value="PAS_4"/>
    <property type="match status" value="1"/>
</dbReference>
<feature type="domain" description="PAC" evidence="3">
    <location>
        <begin position="443"/>
        <end position="495"/>
    </location>
</feature>
<dbReference type="SUPFAM" id="SSF55073">
    <property type="entry name" value="Nucleotide cyclase"/>
    <property type="match status" value="1"/>
</dbReference>
<dbReference type="InterPro" id="IPR001610">
    <property type="entry name" value="PAC"/>
</dbReference>
<dbReference type="Pfam" id="PF13426">
    <property type="entry name" value="PAS_9"/>
    <property type="match status" value="1"/>
</dbReference>
<proteinExistence type="predicted"/>
<gene>
    <name evidence="6" type="ORF">Q4Q50_00910</name>
</gene>
<sequence>MMIDVPISQQDLDNWLKDLNLVAEISNSKAILIAWNAAGELSSMLSSDSAADSEIQALLCHLSGNHSAKTLPIATLSATTSSTATQPKAAPSTATPSKATTSEFTSSPSDAVETSVDTQLAQEQLVSPTEPISLLPRLGHHQITSLLSVSELTELVSQSQLIIDTRQHSDWRTCSAIGSVICLSLAWPSGADFGFLCFYHNEALGVDSKTLQLAKLISDSIQRQLGEILSQHSAAEALSRGTPRCVDTVDLQTFIDSFEEHIWMKNAAGIYTLCNRSVEKAWEMPRSEIVGKSDVELFGAEIANIFLEGDRLAIESGMPIIVAECLDGNEAKNHLWLETLKLPTLNTQGEFVGVIGMTRNISKHKAVEEQLTLATNVFKNSVEGVVVTDRHGNITDVNGAFFEITGYVREELLGQNPRIFSSGRHDKAFFDKLWNALLANGKWNGEIWNRRKNGTIFPQNITISTIYDEVGDVRYFVAVFADISAQKENEAQLTHLAYFDPLTHLPNRMKFMMQLKQEVRQAKRLNLQLATVMIDVDLFKHINDSFGHSIGDEMLVELAKRLRSQVGDQDVLSRIGGDEFVALISGIDNNEDATVAINQLRQVFEQPFIVSTGDHLRLTASMGVSLYPNDGTDADTLLRNADAAMYRAKNDGRNNYAFYTESLTQQSFEHLKLQSALYGAIEQNALYLMYQPKLDLVSRKTVGFEALLRWHDPQLGLISPAVFIPVAEKIGLIHEIGLWVLETACRQGMRWLSEGKHFGRIAVNVAGQQLQRSSFVDDVKRVLAETGLPAKHLELEVTESVMMQNPDLAIRDLKLLGDLGIELSVDDFGTGYSSLNYLKKLPIHKLKIDQSFVRDIPFDTNNTAIAKAVIALGHALKLDIIAEGVETKEQADFLQQNQCDQAQGYLFSRPQLPEDLDAFLS</sequence>
<reference evidence="6 7" key="1">
    <citation type="submission" date="2023-07" db="EMBL/GenBank/DDBJ databases">
        <title>Novel Shewanella species isolated from Baltic Sea sediments.</title>
        <authorList>
            <person name="Martin-Rodriguez A.J."/>
        </authorList>
    </citation>
    <scope>NUCLEOTIDE SEQUENCE [LARGE SCALE GENOMIC DNA]</scope>
    <source>
        <strain evidence="6 7">SP2S1-2</strain>
    </source>
</reference>
<dbReference type="Pfam" id="PF00563">
    <property type="entry name" value="EAL"/>
    <property type="match status" value="1"/>
</dbReference>
<dbReference type="Proteomes" id="UP001249505">
    <property type="component" value="Unassembled WGS sequence"/>
</dbReference>
<dbReference type="CDD" id="cd01949">
    <property type="entry name" value="GGDEF"/>
    <property type="match status" value="1"/>
</dbReference>
<dbReference type="EMBL" id="JAUOES010000001">
    <property type="protein sequence ID" value="MDT3278871.1"/>
    <property type="molecule type" value="Genomic_DNA"/>
</dbReference>
<dbReference type="SMART" id="SM00052">
    <property type="entry name" value="EAL"/>
    <property type="match status" value="1"/>
</dbReference>
<dbReference type="InterPro" id="IPR013656">
    <property type="entry name" value="PAS_4"/>
</dbReference>
<dbReference type="NCBIfam" id="TIGR00229">
    <property type="entry name" value="sensory_box"/>
    <property type="match status" value="1"/>
</dbReference>
<dbReference type="InterPro" id="IPR029787">
    <property type="entry name" value="Nucleotide_cyclase"/>
</dbReference>
<dbReference type="Gene3D" id="3.20.20.450">
    <property type="entry name" value="EAL domain"/>
    <property type="match status" value="1"/>
</dbReference>
<dbReference type="PROSITE" id="PS50113">
    <property type="entry name" value="PAC"/>
    <property type="match status" value="1"/>
</dbReference>
<dbReference type="SUPFAM" id="SSF55785">
    <property type="entry name" value="PYP-like sensor domain (PAS domain)"/>
    <property type="match status" value="2"/>
</dbReference>
<feature type="domain" description="EAL" evidence="4">
    <location>
        <begin position="670"/>
        <end position="921"/>
    </location>
</feature>
<dbReference type="SMART" id="SM00086">
    <property type="entry name" value="PAC"/>
    <property type="match status" value="2"/>
</dbReference>
<dbReference type="InterPro" id="IPR000160">
    <property type="entry name" value="GGDEF_dom"/>
</dbReference>
<dbReference type="RefSeq" id="WP_311897933.1">
    <property type="nucleotide sequence ID" value="NZ_JAUOES010000001.1"/>
</dbReference>
<dbReference type="InterPro" id="IPR052155">
    <property type="entry name" value="Biofilm_reg_signaling"/>
</dbReference>
<dbReference type="InterPro" id="IPR035965">
    <property type="entry name" value="PAS-like_dom_sf"/>
</dbReference>
<evidence type="ECO:0000313" key="6">
    <source>
        <dbReference type="EMBL" id="MDT3278871.1"/>
    </source>
</evidence>
<feature type="compositionally biased region" description="Low complexity" evidence="1">
    <location>
        <begin position="79"/>
        <end position="102"/>
    </location>
</feature>
<feature type="domain" description="GGDEF" evidence="5">
    <location>
        <begin position="527"/>
        <end position="661"/>
    </location>
</feature>
<dbReference type="CDD" id="cd00130">
    <property type="entry name" value="PAS"/>
    <property type="match status" value="1"/>
</dbReference>
<feature type="domain" description="PAS" evidence="2">
    <location>
        <begin position="370"/>
        <end position="416"/>
    </location>
</feature>
<dbReference type="Gene3D" id="3.30.70.270">
    <property type="match status" value="1"/>
</dbReference>
<evidence type="ECO:0000259" key="2">
    <source>
        <dbReference type="PROSITE" id="PS50112"/>
    </source>
</evidence>
<comment type="caution">
    <text evidence="6">The sequence shown here is derived from an EMBL/GenBank/DDBJ whole genome shotgun (WGS) entry which is preliminary data.</text>
</comment>
<evidence type="ECO:0000259" key="3">
    <source>
        <dbReference type="PROSITE" id="PS50113"/>
    </source>
</evidence>
<dbReference type="SUPFAM" id="SSF141868">
    <property type="entry name" value="EAL domain-like"/>
    <property type="match status" value="1"/>
</dbReference>
<dbReference type="SMART" id="SM00091">
    <property type="entry name" value="PAS"/>
    <property type="match status" value="2"/>
</dbReference>